<keyword evidence="2" id="KW-1185">Reference proteome</keyword>
<gene>
    <name evidence="1" type="ORF">GLW08_16125</name>
</gene>
<evidence type="ECO:0000313" key="2">
    <source>
        <dbReference type="Proteomes" id="UP000466692"/>
    </source>
</evidence>
<organism evidence="1 2">
    <name type="scientific">Pontibacillus yanchengensis</name>
    <dbReference type="NCBI Taxonomy" id="462910"/>
    <lineage>
        <taxon>Bacteria</taxon>
        <taxon>Bacillati</taxon>
        <taxon>Bacillota</taxon>
        <taxon>Bacilli</taxon>
        <taxon>Bacillales</taxon>
        <taxon>Bacillaceae</taxon>
        <taxon>Pontibacillus</taxon>
    </lineage>
</organism>
<sequence length="363" mass="42001">MLQYFQTFQRGAPMKKVQWSLIVSIMIGLMVFTVYNFRAKGEDIHFDDEQEDLTDQIVIKFSHVVAENTPKGLAAQRFAKLVQKKTNNKVKVEVYPNGMLYSDEAEFEALKQGSIQMIAPASTKITRTFSELALLDLPYAFPNYEAVNKALTGNIRDELLANVKNDNMFGLAIWNNGFKQMTTSSGPLTGPSDFADQHFRVMTGPVIQAQFEALHAETSQIPFNRTYQNLTNQTITGQENTLSNIYSKRFYEVQTHMTISNHGLLSYVVLMNQGFWDKLSPELQQNIQSAMKEATNWNHQHAVKMNQQALKRIKEQSDIHIYDLPPERKEVWRRQFEEVYDRFDEEIGKSLMEELEELREKYK</sequence>
<evidence type="ECO:0000313" key="1">
    <source>
        <dbReference type="EMBL" id="MYL54862.1"/>
    </source>
</evidence>
<protein>
    <submittedName>
        <fullName evidence="1">DctP family TRAP transporter solute-binding subunit</fullName>
    </submittedName>
</protein>
<comment type="caution">
    <text evidence="1">The sequence shown here is derived from an EMBL/GenBank/DDBJ whole genome shotgun (WGS) entry which is preliminary data.</text>
</comment>
<accession>A0ACC7VJI9</accession>
<dbReference type="Proteomes" id="UP000466692">
    <property type="component" value="Unassembled WGS sequence"/>
</dbReference>
<reference evidence="1" key="1">
    <citation type="submission" date="2019-11" db="EMBL/GenBank/DDBJ databases">
        <title>Genome sequences of 17 halophilic strains isolated from different environments.</title>
        <authorList>
            <person name="Furrow R.E."/>
        </authorList>
    </citation>
    <scope>NUCLEOTIDE SEQUENCE</scope>
    <source>
        <strain evidence="1">22510_22_Filter</strain>
    </source>
</reference>
<name>A0ACC7VJI9_9BACI</name>
<proteinExistence type="predicted"/>
<dbReference type="EMBL" id="WMEU01000005">
    <property type="protein sequence ID" value="MYL54862.1"/>
    <property type="molecule type" value="Genomic_DNA"/>
</dbReference>